<dbReference type="RefSeq" id="WP_345304391.1">
    <property type="nucleotide sequence ID" value="NZ_BAABJE010000017.1"/>
</dbReference>
<feature type="transmembrane region" description="Helical" evidence="1">
    <location>
        <begin position="40"/>
        <end position="64"/>
    </location>
</feature>
<keyword evidence="1" id="KW-0812">Transmembrane</keyword>
<accession>A0ABP9C581</accession>
<dbReference type="Pfam" id="PF07332">
    <property type="entry name" value="Phage_holin_3_6"/>
    <property type="match status" value="1"/>
</dbReference>
<reference evidence="3" key="1">
    <citation type="journal article" date="2019" name="Int. J. Syst. Evol. Microbiol.">
        <title>The Global Catalogue of Microorganisms (GCM) 10K type strain sequencing project: providing services to taxonomists for standard genome sequencing and annotation.</title>
        <authorList>
            <consortium name="The Broad Institute Genomics Platform"/>
            <consortium name="The Broad Institute Genome Sequencing Center for Infectious Disease"/>
            <person name="Wu L."/>
            <person name="Ma J."/>
        </authorList>
    </citation>
    <scope>NUCLEOTIDE SEQUENCE [LARGE SCALE GENOMIC DNA]</scope>
    <source>
        <strain evidence="3">JCM 18204</strain>
    </source>
</reference>
<keyword evidence="1" id="KW-0472">Membrane</keyword>
<dbReference type="Proteomes" id="UP001499959">
    <property type="component" value="Unassembled WGS sequence"/>
</dbReference>
<evidence type="ECO:0000313" key="2">
    <source>
        <dbReference type="EMBL" id="GAA4803128.1"/>
    </source>
</evidence>
<name>A0ABP9C581_9GAMM</name>
<protein>
    <submittedName>
        <fullName evidence="2">Phage holin family protein</fullName>
    </submittedName>
</protein>
<sequence length="131" mass="13972">MASPFASVRRLSAAAVNLLVSRAEFASLELAQTRAQFMRWLMLALSGAVLALVALIAGSALLTVVLWPRFGWITLAVLVALYAIGAIWMFRTLAAEMAAAPPVLSETLRELSNDRDAFLAGRGRGDAGETP</sequence>
<feature type="transmembrane region" description="Helical" evidence="1">
    <location>
        <begin position="70"/>
        <end position="90"/>
    </location>
</feature>
<dbReference type="EMBL" id="BAABJE010000017">
    <property type="protein sequence ID" value="GAA4803128.1"/>
    <property type="molecule type" value="Genomic_DNA"/>
</dbReference>
<proteinExistence type="predicted"/>
<organism evidence="2 3">
    <name type="scientific">Lysobacter hankyongensis</name>
    <dbReference type="NCBI Taxonomy" id="1176535"/>
    <lineage>
        <taxon>Bacteria</taxon>
        <taxon>Pseudomonadati</taxon>
        <taxon>Pseudomonadota</taxon>
        <taxon>Gammaproteobacteria</taxon>
        <taxon>Lysobacterales</taxon>
        <taxon>Lysobacteraceae</taxon>
        <taxon>Lysobacter</taxon>
    </lineage>
</organism>
<comment type="caution">
    <text evidence="2">The sequence shown here is derived from an EMBL/GenBank/DDBJ whole genome shotgun (WGS) entry which is preliminary data.</text>
</comment>
<keyword evidence="1" id="KW-1133">Transmembrane helix</keyword>
<evidence type="ECO:0000313" key="3">
    <source>
        <dbReference type="Proteomes" id="UP001499959"/>
    </source>
</evidence>
<keyword evidence="3" id="KW-1185">Reference proteome</keyword>
<gene>
    <name evidence="2" type="ORF">GCM10023307_32390</name>
</gene>
<dbReference type="InterPro" id="IPR009937">
    <property type="entry name" value="Phage_holin_3_6"/>
</dbReference>
<evidence type="ECO:0000256" key="1">
    <source>
        <dbReference type="SAM" id="Phobius"/>
    </source>
</evidence>